<keyword evidence="2" id="KW-0597">Phosphoprotein</keyword>
<proteinExistence type="predicted"/>
<dbReference type="FunFam" id="1.10.418.10:FF:000023">
    <property type="entry name" value="EH domain-binding protein 1 isoform X1"/>
    <property type="match status" value="1"/>
</dbReference>
<dbReference type="SMART" id="SM01203">
    <property type="entry name" value="DUF3585"/>
    <property type="match status" value="1"/>
</dbReference>
<evidence type="ECO:0000256" key="5">
    <source>
        <dbReference type="SAM" id="MobiDB-lite"/>
    </source>
</evidence>
<feature type="region of interest" description="Disordered" evidence="5">
    <location>
        <begin position="1"/>
        <end position="112"/>
    </location>
</feature>
<feature type="region of interest" description="Disordered" evidence="5">
    <location>
        <begin position="862"/>
        <end position="1027"/>
    </location>
</feature>
<keyword evidence="3" id="KW-0967">Endosome</keyword>
<dbReference type="Proteomes" id="UP000694392">
    <property type="component" value="Unplaced"/>
</dbReference>
<feature type="region of interest" description="Disordered" evidence="5">
    <location>
        <begin position="406"/>
        <end position="509"/>
    </location>
</feature>
<dbReference type="InterPro" id="IPR022735">
    <property type="entry name" value="bMERB_dom"/>
</dbReference>
<dbReference type="GO" id="GO:0005768">
    <property type="term" value="C:endosome"/>
    <property type="evidence" value="ECO:0007669"/>
    <property type="project" value="UniProtKB-SubCell"/>
</dbReference>
<protein>
    <submittedName>
        <fullName evidence="8">EH domain binding protein 1 like 1</fullName>
    </submittedName>
</protein>
<reference evidence="8" key="1">
    <citation type="submission" date="2025-08" db="UniProtKB">
        <authorList>
            <consortium name="Ensembl"/>
        </authorList>
    </citation>
    <scope>IDENTIFICATION</scope>
</reference>
<comment type="subcellular location">
    <subcellularLocation>
        <location evidence="1">Endosome</location>
    </subcellularLocation>
</comment>
<evidence type="ECO:0000256" key="3">
    <source>
        <dbReference type="ARBA" id="ARBA00022753"/>
    </source>
</evidence>
<dbReference type="PANTHER" id="PTHR23167:SF42">
    <property type="entry name" value="EH DOMAIN-BINDING PROTEIN 1-LIKE PROTEIN 1"/>
    <property type="match status" value="1"/>
</dbReference>
<dbReference type="PANTHER" id="PTHR23167">
    <property type="entry name" value="CALPONIN HOMOLOGY DOMAIN-CONTAINING PROTEIN DDB_G0272472-RELATED"/>
    <property type="match status" value="1"/>
</dbReference>
<evidence type="ECO:0000313" key="9">
    <source>
        <dbReference type="Proteomes" id="UP000694392"/>
    </source>
</evidence>
<feature type="region of interest" description="Disordered" evidence="5">
    <location>
        <begin position="190"/>
        <end position="212"/>
    </location>
</feature>
<dbReference type="PROSITE" id="PS51848">
    <property type="entry name" value="BMERB"/>
    <property type="match status" value="1"/>
</dbReference>
<name>A0A8D0L6W1_SPHPU</name>
<keyword evidence="4" id="KW-0175">Coiled coil</keyword>
<dbReference type="Pfam" id="PF00307">
    <property type="entry name" value="CH"/>
    <property type="match status" value="1"/>
</dbReference>
<dbReference type="Ensembl" id="ENSSPUT00000014005.1">
    <property type="protein sequence ID" value="ENSSPUP00000013130.1"/>
    <property type="gene ID" value="ENSSPUG00000010122.1"/>
</dbReference>
<dbReference type="InterPro" id="IPR050540">
    <property type="entry name" value="F-actin_Monoox_Mical"/>
</dbReference>
<reference evidence="8" key="2">
    <citation type="submission" date="2025-09" db="UniProtKB">
        <authorList>
            <consortium name="Ensembl"/>
        </authorList>
    </citation>
    <scope>IDENTIFICATION</scope>
</reference>
<dbReference type="InterPro" id="IPR036872">
    <property type="entry name" value="CH_dom_sf"/>
</dbReference>
<accession>A0A8D0L6W1</accession>
<feature type="region of interest" description="Disordered" evidence="5">
    <location>
        <begin position="708"/>
        <end position="728"/>
    </location>
</feature>
<evidence type="ECO:0000256" key="1">
    <source>
        <dbReference type="ARBA" id="ARBA00004177"/>
    </source>
</evidence>
<feature type="domain" description="Calponin-homology (CH)" evidence="6">
    <location>
        <begin position="561"/>
        <end position="666"/>
    </location>
</feature>
<organism evidence="8 9">
    <name type="scientific">Sphenodon punctatus</name>
    <name type="common">Tuatara</name>
    <name type="synonym">Hatteria punctata</name>
    <dbReference type="NCBI Taxonomy" id="8508"/>
    <lineage>
        <taxon>Eukaryota</taxon>
        <taxon>Metazoa</taxon>
        <taxon>Chordata</taxon>
        <taxon>Craniata</taxon>
        <taxon>Vertebrata</taxon>
        <taxon>Euteleostomi</taxon>
        <taxon>Lepidosauria</taxon>
        <taxon>Sphenodontia</taxon>
        <taxon>Sphenodontidae</taxon>
        <taxon>Sphenodon</taxon>
    </lineage>
</organism>
<keyword evidence="9" id="KW-1185">Reference proteome</keyword>
<dbReference type="GeneTree" id="ENSGT00940000161027"/>
<feature type="compositionally biased region" description="Polar residues" evidence="5">
    <location>
        <begin position="490"/>
        <end position="503"/>
    </location>
</feature>
<feature type="region of interest" description="Disordered" evidence="5">
    <location>
        <begin position="306"/>
        <end position="335"/>
    </location>
</feature>
<feature type="compositionally biased region" description="Basic and acidic residues" evidence="5">
    <location>
        <begin position="868"/>
        <end position="881"/>
    </location>
</feature>
<dbReference type="AlphaFoldDB" id="A0A8D0L6W1"/>
<dbReference type="Gene3D" id="1.10.418.10">
    <property type="entry name" value="Calponin-like domain"/>
    <property type="match status" value="1"/>
</dbReference>
<dbReference type="PROSITE" id="PS50021">
    <property type="entry name" value="CH"/>
    <property type="match status" value="1"/>
</dbReference>
<evidence type="ECO:0000259" key="6">
    <source>
        <dbReference type="PROSITE" id="PS50021"/>
    </source>
</evidence>
<dbReference type="SUPFAM" id="SSF47576">
    <property type="entry name" value="Calponin-homology domain, CH-domain"/>
    <property type="match status" value="1"/>
</dbReference>
<feature type="compositionally biased region" description="Low complexity" evidence="5">
    <location>
        <begin position="717"/>
        <end position="728"/>
    </location>
</feature>
<evidence type="ECO:0000256" key="2">
    <source>
        <dbReference type="ARBA" id="ARBA00022553"/>
    </source>
</evidence>
<dbReference type="InterPro" id="IPR001715">
    <property type="entry name" value="CH_dom"/>
</dbReference>
<feature type="compositionally biased region" description="Basic and acidic residues" evidence="5">
    <location>
        <begin position="748"/>
        <end position="763"/>
    </location>
</feature>
<evidence type="ECO:0000313" key="8">
    <source>
        <dbReference type="Ensembl" id="ENSSPUP00000013130.1"/>
    </source>
</evidence>
<dbReference type="SMART" id="SM00033">
    <property type="entry name" value="CH"/>
    <property type="match status" value="1"/>
</dbReference>
<gene>
    <name evidence="8" type="primary">EHBP1L1</name>
</gene>
<dbReference type="CDD" id="cd21255">
    <property type="entry name" value="CH_EHBP1L1"/>
    <property type="match status" value="1"/>
</dbReference>
<dbReference type="Pfam" id="PF12130">
    <property type="entry name" value="bMERB_dom"/>
    <property type="match status" value="1"/>
</dbReference>
<feature type="region of interest" description="Disordered" evidence="5">
    <location>
        <begin position="259"/>
        <end position="288"/>
    </location>
</feature>
<feature type="compositionally biased region" description="Pro residues" evidence="5">
    <location>
        <begin position="986"/>
        <end position="1017"/>
    </location>
</feature>
<sequence>MNSSSPFSPPSRPGDVWRVQQQRPVPAPRWKKDLFQEPAARRAPFAAPLKVSPVQEKAQTSLGPPSPVSAVGTVEAAKKVSAPETRVRRGSAQARLTAAPVPPPRRRGSAPPDISAVTYLAEQGPTTLTRGARSGGPSTSALLALSSVAGLPLLPWARRGEGPVGADPQGATTGGLVPPLKAEEAAVRERVGARGAGSQSLTAPAPSLELPPKPARNWIGDTGKQDQGDVLGGSLQTVAVVTPPLEVLPKPVSCWVEGEASGGNHGGAREMRDPVPPQAAPGAEGGRHEDPGGGFVEMEASGIMPSPKQQLEKNKAGECAGNVQPPSQIPAPGVERRWAPEEVTVEDVARATAPGDRHCAPEEVAVEDIAEVSAPGDRCWAPEEVAVEDVAEVAAPGDQCCAPEEVAVEDVAGARGPPAPGEQHQSQESVDKDGSTLSGGAVNPIAAEAPPGELVPQPEKGRLEGVASLPSPEGAATSGAGSKKEELPSSGETGATSAQTLPRSCSIGPPSLHAKPWDWECSLGLAREKNTSSQASGPCGKARVSVAQGTAQADTPSPGLVSSSQSLLEWCQQVSAGYRGVRITNFTTAWRNGLAFSAILHHFHPEKVNYEALDPLDIKHNNKLAFDGFASLGISRVLDPADMVFLAVPDKLIVMTYLCQIRAFFTGQELNVVQIASHSSQSTYKVGKFDSDPSCSIDPTQFYSERLQGASRQRELPAPAGHAGSQAAAAQVKLLPEVQAGSSPTLEPKQDTESDAVRDDGEVRSQGAMAKPAATEPAGELPAPKDSGKGIANGAMAKPATQAEAECPASQESEVDGKVVTHGAKPAPELQVKLPAAEASAVIINGLMTQLAIDPDAELPKASGIEAAKPDGKAPANREETLVPPPRLKRLSGRAGAGTGAERPLQRSLSTGLQTPVAPPRPHAGKSAFAHVRDADLVKKRRSRLRSESLSVDEGEMGGPLGDPPRSCLDGLAVDGGNSEGSKSGPAPPQTQLPSANPAPPSAAPQEPPPAPGPEPSPTEEEPPRFRDTSQYVVGELQALESEQRQVDDRAAVVEKELRVLMESGADRPQEEELIQEWFTLVNKKNALIRRQDQLQLLMEEQDLERRFELLSRELRAMLAIEDWLKTEAQQQREQLLLGELVSLVNQRDELVRDLDIKERIALEEDARLERGLQQRRRKYSHKEKCRVS</sequence>
<evidence type="ECO:0000256" key="4">
    <source>
        <dbReference type="ARBA" id="ARBA00023054"/>
    </source>
</evidence>
<feature type="domain" description="BMERB" evidence="7">
    <location>
        <begin position="1019"/>
        <end position="1171"/>
    </location>
</feature>
<feature type="region of interest" description="Disordered" evidence="5">
    <location>
        <begin position="740"/>
        <end position="831"/>
    </location>
</feature>
<evidence type="ECO:0000259" key="7">
    <source>
        <dbReference type="PROSITE" id="PS51848"/>
    </source>
</evidence>